<reference evidence="1" key="1">
    <citation type="journal article" date="2015" name="Nature">
        <title>Complex archaea that bridge the gap between prokaryotes and eukaryotes.</title>
        <authorList>
            <person name="Spang A."/>
            <person name="Saw J.H."/>
            <person name="Jorgensen S.L."/>
            <person name="Zaremba-Niedzwiedzka K."/>
            <person name="Martijn J."/>
            <person name="Lind A.E."/>
            <person name="van Eijk R."/>
            <person name="Schleper C."/>
            <person name="Guy L."/>
            <person name="Ettema T.J."/>
        </authorList>
    </citation>
    <scope>NUCLEOTIDE SEQUENCE</scope>
</reference>
<gene>
    <name evidence="1" type="ORF">LCGC14_1018620</name>
</gene>
<sequence>MIDEAAKRWIDSANYESLLSRWRHAPCGDPMFQGDTGKYYAEAMKKKRNEVGHDEHVRASKSIGWDPVMGNRGNSEEVTLAQFAPQIYEVFQQFGDKATDVFEQMERGSWTDDTGHEVHLNKAMMELKGVVIAAIELREQIIRKTQ</sequence>
<name>A0A0F9MY36_9ZZZZ</name>
<comment type="caution">
    <text evidence="1">The sequence shown here is derived from an EMBL/GenBank/DDBJ whole genome shotgun (WGS) entry which is preliminary data.</text>
</comment>
<evidence type="ECO:0000313" key="1">
    <source>
        <dbReference type="EMBL" id="KKN12245.1"/>
    </source>
</evidence>
<proteinExistence type="predicted"/>
<organism evidence="1">
    <name type="scientific">marine sediment metagenome</name>
    <dbReference type="NCBI Taxonomy" id="412755"/>
    <lineage>
        <taxon>unclassified sequences</taxon>
        <taxon>metagenomes</taxon>
        <taxon>ecological metagenomes</taxon>
    </lineage>
</organism>
<accession>A0A0F9MY36</accession>
<dbReference type="AlphaFoldDB" id="A0A0F9MY36"/>
<dbReference type="EMBL" id="LAZR01004052">
    <property type="protein sequence ID" value="KKN12245.1"/>
    <property type="molecule type" value="Genomic_DNA"/>
</dbReference>
<protein>
    <submittedName>
        <fullName evidence="1">Uncharacterized protein</fullName>
    </submittedName>
</protein>